<name>A0A238H4C1_9BURK</name>
<proteinExistence type="predicted"/>
<dbReference type="EMBL" id="FXAN01000049">
    <property type="protein sequence ID" value="SMG00070.1"/>
    <property type="molecule type" value="Genomic_DNA"/>
</dbReference>
<dbReference type="AlphaFoldDB" id="A0A238H4C1"/>
<dbReference type="Proteomes" id="UP000198460">
    <property type="component" value="Unassembled WGS sequence"/>
</dbReference>
<sequence length="37" mass="4065">MSLGRFEITVAGHDQFVFAKRQIEAGILQKTVCDVVG</sequence>
<organism evidence="1 2">
    <name type="scientific">Burkholderia singularis</name>
    <dbReference type="NCBI Taxonomy" id="1503053"/>
    <lineage>
        <taxon>Bacteria</taxon>
        <taxon>Pseudomonadati</taxon>
        <taxon>Pseudomonadota</taxon>
        <taxon>Betaproteobacteria</taxon>
        <taxon>Burkholderiales</taxon>
        <taxon>Burkholderiaceae</taxon>
        <taxon>Burkholderia</taxon>
        <taxon>pseudomallei group</taxon>
    </lineage>
</organism>
<accession>A0A238H4C1</accession>
<reference evidence="1 2" key="1">
    <citation type="submission" date="2017-04" db="EMBL/GenBank/DDBJ databases">
        <authorList>
            <person name="Afonso C.L."/>
            <person name="Miller P.J."/>
            <person name="Scott M.A."/>
            <person name="Spackman E."/>
            <person name="Goraichik I."/>
            <person name="Dimitrov K.M."/>
            <person name="Suarez D.L."/>
            <person name="Swayne D.E."/>
        </authorList>
    </citation>
    <scope>NUCLEOTIDE SEQUENCE [LARGE SCALE GENOMIC DNA]</scope>
    <source>
        <strain evidence="1">LMG 28154</strain>
    </source>
</reference>
<protein>
    <submittedName>
        <fullName evidence="1">Uncharacterized protein</fullName>
    </submittedName>
</protein>
<evidence type="ECO:0000313" key="2">
    <source>
        <dbReference type="Proteomes" id="UP000198460"/>
    </source>
</evidence>
<evidence type="ECO:0000313" key="1">
    <source>
        <dbReference type="EMBL" id="SMG00070.1"/>
    </source>
</evidence>
<gene>
    <name evidence="1" type="ORF">BSIN_3262</name>
</gene>